<gene>
    <name evidence="3" type="ORF">FDENT_13604</name>
</gene>
<feature type="coiled-coil region" evidence="1">
    <location>
        <begin position="78"/>
        <end position="119"/>
    </location>
</feature>
<dbReference type="AlphaFoldDB" id="A0A8H5WIA4"/>
<keyword evidence="1" id="KW-0175">Coiled coil</keyword>
<organism evidence="3 4">
    <name type="scientific">Fusarium denticulatum</name>
    <dbReference type="NCBI Taxonomy" id="48507"/>
    <lineage>
        <taxon>Eukaryota</taxon>
        <taxon>Fungi</taxon>
        <taxon>Dikarya</taxon>
        <taxon>Ascomycota</taxon>
        <taxon>Pezizomycotina</taxon>
        <taxon>Sordariomycetes</taxon>
        <taxon>Hypocreomycetidae</taxon>
        <taxon>Hypocreales</taxon>
        <taxon>Nectriaceae</taxon>
        <taxon>Fusarium</taxon>
        <taxon>Fusarium fujikuroi species complex</taxon>
    </lineage>
</organism>
<dbReference type="Proteomes" id="UP000562682">
    <property type="component" value="Unassembled WGS sequence"/>
</dbReference>
<protein>
    <submittedName>
        <fullName evidence="3">Uncharacterized protein</fullName>
    </submittedName>
</protein>
<evidence type="ECO:0000256" key="2">
    <source>
        <dbReference type="SAM" id="MobiDB-lite"/>
    </source>
</evidence>
<evidence type="ECO:0000313" key="4">
    <source>
        <dbReference type="Proteomes" id="UP000562682"/>
    </source>
</evidence>
<evidence type="ECO:0000256" key="1">
    <source>
        <dbReference type="SAM" id="Coils"/>
    </source>
</evidence>
<proteinExistence type="predicted"/>
<name>A0A8H5WIA4_9HYPO</name>
<comment type="caution">
    <text evidence="3">The sequence shown here is derived from an EMBL/GenBank/DDBJ whole genome shotgun (WGS) entry which is preliminary data.</text>
</comment>
<accession>A0A8H5WIA4</accession>
<reference evidence="3 4" key="1">
    <citation type="submission" date="2020-05" db="EMBL/GenBank/DDBJ databases">
        <title>Identification and distribution of gene clusters putatively required for synthesis of sphingolipid metabolism inhibitors in phylogenetically diverse species of the filamentous fungus Fusarium.</title>
        <authorList>
            <person name="Kim H.-S."/>
            <person name="Busman M."/>
            <person name="Brown D.W."/>
            <person name="Divon H."/>
            <person name="Uhlig S."/>
            <person name="Proctor R.H."/>
        </authorList>
    </citation>
    <scope>NUCLEOTIDE SEQUENCE [LARGE SCALE GENOMIC DNA]</scope>
    <source>
        <strain evidence="3 4">NRRL 25311</strain>
    </source>
</reference>
<dbReference type="EMBL" id="JAAOAK010000569">
    <property type="protein sequence ID" value="KAF5661036.1"/>
    <property type="molecule type" value="Genomic_DNA"/>
</dbReference>
<keyword evidence="4" id="KW-1185">Reference proteome</keyword>
<feature type="region of interest" description="Disordered" evidence="2">
    <location>
        <begin position="151"/>
        <end position="178"/>
    </location>
</feature>
<sequence length="178" mass="20157">MHRAVHNVLRKLHDQENDMDEGHDPIVKHQGITSSELQHDLKLATMEMVVLDDLVPAICELANKTTAKVNELSGEGNLRDLIEKRECAERIAEDLKSKHEAALEKLKRLKQEEDAFHAKPAAYFLGWNQDLRAMYAEGSRCDGEIFDSDMEEEGSGRLDMDVEMGVASVERDDEPRSD</sequence>
<feature type="compositionally biased region" description="Basic and acidic residues" evidence="2">
    <location>
        <begin position="169"/>
        <end position="178"/>
    </location>
</feature>
<evidence type="ECO:0000313" key="3">
    <source>
        <dbReference type="EMBL" id="KAF5661036.1"/>
    </source>
</evidence>